<protein>
    <submittedName>
        <fullName evidence="4">Uncharacterized protein LOC112685940 isoform X1</fullName>
    </submittedName>
</protein>
<keyword evidence="1" id="KW-0175">Coiled coil</keyword>
<evidence type="ECO:0000256" key="1">
    <source>
        <dbReference type="SAM" id="Coils"/>
    </source>
</evidence>
<dbReference type="GeneID" id="112685940"/>
<evidence type="ECO:0000256" key="2">
    <source>
        <dbReference type="SAM" id="MobiDB-lite"/>
    </source>
</evidence>
<dbReference type="Proteomes" id="UP000694846">
    <property type="component" value="Unplaced"/>
</dbReference>
<sequence>MTSHCSVKHVSLSVCEEPLHVLPLMSMSRSSGSSSGGSPSPKYEFSDDSDSDQKRRGTSSRPRRMPTSNSKNAVAARMNRIKQKQYVKDLEQKMSRLKREMRATKRELREREKKWASSRRQVAYLRGMIANSHQIGSLLRNIRWRNIVPQGSNVDKTLNELNSETSIDYFPITTSSSLFDGSFDLLEDRVDNNCHPIEEPLQDDEDRAWYNGINPSTTELFQDMVPSKHVSIRTMLP</sequence>
<reference evidence="4" key="1">
    <citation type="submission" date="2025-08" db="UniProtKB">
        <authorList>
            <consortium name="RefSeq"/>
        </authorList>
    </citation>
    <scope>IDENTIFICATION</scope>
    <source>
        <tissue evidence="4">Whole body</tissue>
    </source>
</reference>
<feature type="region of interest" description="Disordered" evidence="2">
    <location>
        <begin position="26"/>
        <end position="76"/>
    </location>
</feature>
<feature type="compositionally biased region" description="Low complexity" evidence="2">
    <location>
        <begin position="26"/>
        <end position="41"/>
    </location>
</feature>
<accession>A0A8B8FTH5</accession>
<name>A0A8B8FTH5_9HEMI</name>
<dbReference type="AlphaFoldDB" id="A0A8B8FTH5"/>
<evidence type="ECO:0000313" key="3">
    <source>
        <dbReference type="Proteomes" id="UP000694846"/>
    </source>
</evidence>
<dbReference type="RefSeq" id="XP_025413788.1">
    <property type="nucleotide sequence ID" value="XM_025558003.1"/>
</dbReference>
<gene>
    <name evidence="4" type="primary">LOC112685940</name>
</gene>
<keyword evidence="3" id="KW-1185">Reference proteome</keyword>
<evidence type="ECO:0000313" key="4">
    <source>
        <dbReference type="RefSeq" id="XP_025413788.1"/>
    </source>
</evidence>
<proteinExistence type="predicted"/>
<feature type="coiled-coil region" evidence="1">
    <location>
        <begin position="80"/>
        <end position="114"/>
    </location>
</feature>
<dbReference type="OrthoDB" id="6606299at2759"/>
<organism evidence="3 4">
    <name type="scientific">Sipha flava</name>
    <name type="common">yellow sugarcane aphid</name>
    <dbReference type="NCBI Taxonomy" id="143950"/>
    <lineage>
        <taxon>Eukaryota</taxon>
        <taxon>Metazoa</taxon>
        <taxon>Ecdysozoa</taxon>
        <taxon>Arthropoda</taxon>
        <taxon>Hexapoda</taxon>
        <taxon>Insecta</taxon>
        <taxon>Pterygota</taxon>
        <taxon>Neoptera</taxon>
        <taxon>Paraneoptera</taxon>
        <taxon>Hemiptera</taxon>
        <taxon>Sternorrhyncha</taxon>
        <taxon>Aphidomorpha</taxon>
        <taxon>Aphidoidea</taxon>
        <taxon>Aphididae</taxon>
        <taxon>Sipha</taxon>
    </lineage>
</organism>